<evidence type="ECO:0000313" key="2">
    <source>
        <dbReference type="Proteomes" id="UP000821845"/>
    </source>
</evidence>
<organism evidence="1 2">
    <name type="scientific">Hyalomma asiaticum</name>
    <name type="common">Tick</name>
    <dbReference type="NCBI Taxonomy" id="266040"/>
    <lineage>
        <taxon>Eukaryota</taxon>
        <taxon>Metazoa</taxon>
        <taxon>Ecdysozoa</taxon>
        <taxon>Arthropoda</taxon>
        <taxon>Chelicerata</taxon>
        <taxon>Arachnida</taxon>
        <taxon>Acari</taxon>
        <taxon>Parasitiformes</taxon>
        <taxon>Ixodida</taxon>
        <taxon>Ixodoidea</taxon>
        <taxon>Ixodidae</taxon>
        <taxon>Hyalomminae</taxon>
        <taxon>Hyalomma</taxon>
    </lineage>
</organism>
<gene>
    <name evidence="1" type="ORF">HPB50_015048</name>
</gene>
<keyword evidence="2" id="KW-1185">Reference proteome</keyword>
<sequence length="228" mass="24874">MLRDCIVHGLRDASVRRKMLAKTELSLWEAEEAAHSAEMVAANVDRMASAQNIDNVHAKMMKSKGQPPGFRHSESRRAVKTGDTKGRARAAAKVVTERENLHKTTLQLTCFLGPLPANGQLNVSVKYGRTTLEATLVALRCSEPDLCGWDVIKALEQLDRQVLAVGIKAAPGKPSSIRDELELQQLLGELQDLFSEEFPVNTAIHGGATALDFTILTTRPNDATSHAL</sequence>
<name>A0ACB7SY14_HYAAI</name>
<protein>
    <submittedName>
        <fullName evidence="1">Uncharacterized protein</fullName>
    </submittedName>
</protein>
<proteinExistence type="predicted"/>
<comment type="caution">
    <text evidence="1">The sequence shown here is derived from an EMBL/GenBank/DDBJ whole genome shotgun (WGS) entry which is preliminary data.</text>
</comment>
<evidence type="ECO:0000313" key="1">
    <source>
        <dbReference type="EMBL" id="KAH6938937.1"/>
    </source>
</evidence>
<dbReference type="Proteomes" id="UP000821845">
    <property type="component" value="Chromosome 2"/>
</dbReference>
<reference evidence="1" key="1">
    <citation type="submission" date="2020-05" db="EMBL/GenBank/DDBJ databases">
        <title>Large-scale comparative analyses of tick genomes elucidate their genetic diversity and vector capacities.</title>
        <authorList>
            <person name="Jia N."/>
            <person name="Wang J."/>
            <person name="Shi W."/>
            <person name="Du L."/>
            <person name="Sun Y."/>
            <person name="Zhan W."/>
            <person name="Jiang J."/>
            <person name="Wang Q."/>
            <person name="Zhang B."/>
            <person name="Ji P."/>
            <person name="Sakyi L.B."/>
            <person name="Cui X."/>
            <person name="Yuan T."/>
            <person name="Jiang B."/>
            <person name="Yang W."/>
            <person name="Lam T.T.-Y."/>
            <person name="Chang Q."/>
            <person name="Ding S."/>
            <person name="Wang X."/>
            <person name="Zhu J."/>
            <person name="Ruan X."/>
            <person name="Zhao L."/>
            <person name="Wei J."/>
            <person name="Que T."/>
            <person name="Du C."/>
            <person name="Cheng J."/>
            <person name="Dai P."/>
            <person name="Han X."/>
            <person name="Huang E."/>
            <person name="Gao Y."/>
            <person name="Liu J."/>
            <person name="Shao H."/>
            <person name="Ye R."/>
            <person name="Li L."/>
            <person name="Wei W."/>
            <person name="Wang X."/>
            <person name="Wang C."/>
            <person name="Yang T."/>
            <person name="Huo Q."/>
            <person name="Li W."/>
            <person name="Guo W."/>
            <person name="Chen H."/>
            <person name="Zhou L."/>
            <person name="Ni X."/>
            <person name="Tian J."/>
            <person name="Zhou Y."/>
            <person name="Sheng Y."/>
            <person name="Liu T."/>
            <person name="Pan Y."/>
            <person name="Xia L."/>
            <person name="Li J."/>
            <person name="Zhao F."/>
            <person name="Cao W."/>
        </authorList>
    </citation>
    <scope>NUCLEOTIDE SEQUENCE</scope>
    <source>
        <strain evidence="1">Hyas-2018</strain>
    </source>
</reference>
<accession>A0ACB7SY14</accession>
<dbReference type="EMBL" id="CM023482">
    <property type="protein sequence ID" value="KAH6938937.1"/>
    <property type="molecule type" value="Genomic_DNA"/>
</dbReference>